<comment type="caution">
    <text evidence="3">The sequence shown here is derived from an EMBL/GenBank/DDBJ whole genome shotgun (WGS) entry which is preliminary data.</text>
</comment>
<dbReference type="InterPro" id="IPR009528">
    <property type="entry name" value="Restrct_endonuc_II_BsuBI_C"/>
</dbReference>
<name>A0ABV6FY24_9BACT</name>
<evidence type="ECO:0000259" key="2">
    <source>
        <dbReference type="Pfam" id="PF17728"/>
    </source>
</evidence>
<dbReference type="GO" id="GO:0004519">
    <property type="term" value="F:endonuclease activity"/>
    <property type="evidence" value="ECO:0007669"/>
    <property type="project" value="UniProtKB-KW"/>
</dbReference>
<accession>A0ABV6FY24</accession>
<organism evidence="3 4">
    <name type="scientific">Fontibacter flavus</name>
    <dbReference type="NCBI Taxonomy" id="654838"/>
    <lineage>
        <taxon>Bacteria</taxon>
        <taxon>Pseudomonadati</taxon>
        <taxon>Bacteroidota</taxon>
        <taxon>Cytophagia</taxon>
        <taxon>Cytophagales</taxon>
        <taxon>Cyclobacteriaceae</taxon>
        <taxon>Fontibacter</taxon>
    </lineage>
</organism>
<dbReference type="RefSeq" id="WP_382389373.1">
    <property type="nucleotide sequence ID" value="NZ_JBHLWI010000090.1"/>
</dbReference>
<keyword evidence="4" id="KW-1185">Reference proteome</keyword>
<dbReference type="Pfam" id="PF17728">
    <property type="entry name" value="BsuBI_PstI_RE_N"/>
    <property type="match status" value="1"/>
</dbReference>
<evidence type="ECO:0000259" key="1">
    <source>
        <dbReference type="Pfam" id="PF06616"/>
    </source>
</evidence>
<dbReference type="Proteomes" id="UP001589797">
    <property type="component" value="Unassembled WGS sequence"/>
</dbReference>
<evidence type="ECO:0000313" key="4">
    <source>
        <dbReference type="Proteomes" id="UP001589797"/>
    </source>
</evidence>
<dbReference type="InterPro" id="IPR041454">
    <property type="entry name" value="BsuBI/PstI_N"/>
</dbReference>
<gene>
    <name evidence="3" type="ORF">ACFFIP_19005</name>
</gene>
<reference evidence="3 4" key="1">
    <citation type="submission" date="2024-09" db="EMBL/GenBank/DDBJ databases">
        <authorList>
            <person name="Sun Q."/>
            <person name="Mori K."/>
        </authorList>
    </citation>
    <scope>NUCLEOTIDE SEQUENCE [LARGE SCALE GENOMIC DNA]</scope>
    <source>
        <strain evidence="3 4">CCM 7650</strain>
    </source>
</reference>
<keyword evidence="3" id="KW-0378">Hydrolase</keyword>
<proteinExistence type="predicted"/>
<evidence type="ECO:0000313" key="3">
    <source>
        <dbReference type="EMBL" id="MFC0264785.1"/>
    </source>
</evidence>
<dbReference type="Pfam" id="PF06616">
    <property type="entry name" value="BsuBI_PstI_RE"/>
    <property type="match status" value="1"/>
</dbReference>
<keyword evidence="3" id="KW-0540">Nuclease</keyword>
<dbReference type="Gene3D" id="1.10.10.1820">
    <property type="entry name" value="BsuBI/PstI restriction endonuclease-like"/>
    <property type="match status" value="1"/>
</dbReference>
<protein>
    <submittedName>
        <fullName evidence="3">BsuBI/PstI family type II restriction endonuclease</fullName>
    </submittedName>
</protein>
<feature type="domain" description="BsuBI/PstI restriction endonuclease" evidence="1">
    <location>
        <begin position="161"/>
        <end position="313"/>
    </location>
</feature>
<sequence length="321" mass="36840">MKHKIEEAKEILKALGLPKGQQNDRSALTLLALCNIKANDKWSDVDPMNMSVMGNKDNARYLGIMRFIAEHYDVHYAENSRETIRRQTLHQFLQAGIILHNPENPAIPTNSKDNHYCLSPDAANVIRSFGTKKWTSQLNEFEQKIGFLKEKYAKNRSMKQIPLKLKDGQIIHFSPGKHNEVQVAIINEFAPRFAPGSHLVYVGDTADKGLYKNENLMQQIGVPNLNHSKLPDVVLYDSEKDWLYLIEAVTSHGPISPKRYIELEELLINCSSGKVYVTAFPDFKEFKKHSTEIAWETEVWLVELPEHMIHFNGDRFMGPRE</sequence>
<dbReference type="InterPro" id="IPR041963">
    <property type="entry name" value="BsuBI/PstI_C_sf"/>
</dbReference>
<dbReference type="Gene3D" id="3.40.1350.80">
    <property type="match status" value="1"/>
</dbReference>
<keyword evidence="3" id="KW-0255">Endonuclease</keyword>
<dbReference type="EMBL" id="JBHLWI010000090">
    <property type="protein sequence ID" value="MFC0264785.1"/>
    <property type="molecule type" value="Genomic_DNA"/>
</dbReference>
<dbReference type="InterPro" id="IPR041962">
    <property type="entry name" value="BsuBI/PstI_N_sf"/>
</dbReference>
<feature type="domain" description="BsuBI/PstI restriction endonuclease HTH" evidence="2">
    <location>
        <begin position="3"/>
        <end position="149"/>
    </location>
</feature>